<name>A0A4P9W6R7_9FUNG</name>
<keyword evidence="8" id="KW-1185">Reference proteome</keyword>
<dbReference type="AlphaFoldDB" id="A0A4P9W6R7"/>
<dbReference type="PANTHER" id="PTHR12709">
    <property type="entry name" value="DNA-DIRECTED RNA POLYMERASE II, III"/>
    <property type="match status" value="1"/>
</dbReference>
<evidence type="ECO:0000259" key="6">
    <source>
        <dbReference type="Pfam" id="PF03876"/>
    </source>
</evidence>
<protein>
    <submittedName>
        <fullName evidence="7">RNA polymerase Rpb7</fullName>
    </submittedName>
</protein>
<dbReference type="Gene3D" id="2.40.50.140">
    <property type="entry name" value="Nucleic acid-binding proteins"/>
    <property type="match status" value="1"/>
</dbReference>
<dbReference type="GO" id="GO:0003727">
    <property type="term" value="F:single-stranded RNA binding"/>
    <property type="evidence" value="ECO:0007669"/>
    <property type="project" value="TreeGrafter"/>
</dbReference>
<dbReference type="Pfam" id="PF00575">
    <property type="entry name" value="S1"/>
    <property type="match status" value="1"/>
</dbReference>
<dbReference type="PANTHER" id="PTHR12709:SF4">
    <property type="entry name" value="DNA-DIRECTED RNA POLYMERASE II SUBUNIT RPB7"/>
    <property type="match status" value="1"/>
</dbReference>
<dbReference type="GO" id="GO:0031369">
    <property type="term" value="F:translation initiation factor binding"/>
    <property type="evidence" value="ECO:0007669"/>
    <property type="project" value="TreeGrafter"/>
</dbReference>
<accession>A0A4P9W6R7</accession>
<dbReference type="SUPFAM" id="SSF88798">
    <property type="entry name" value="N-terminal, heterodimerisation domain of RBP7 (RpoE)"/>
    <property type="match status" value="1"/>
</dbReference>
<feature type="non-terminal residue" evidence="7">
    <location>
        <position position="1"/>
    </location>
</feature>
<comment type="similarity">
    <text evidence="2">Belongs to the eukaryotic RPB7/RPC8 RNA polymerase subunit family.</text>
</comment>
<dbReference type="GO" id="GO:0060213">
    <property type="term" value="P:positive regulation of nuclear-transcribed mRNA poly(A) tail shortening"/>
    <property type="evidence" value="ECO:0007669"/>
    <property type="project" value="TreeGrafter"/>
</dbReference>
<dbReference type="InterPro" id="IPR036898">
    <property type="entry name" value="RNA_pol_Rpb7-like_N_sf"/>
</dbReference>
<keyword evidence="3" id="KW-0240">DNA-directed RNA polymerase</keyword>
<dbReference type="GO" id="GO:0005665">
    <property type="term" value="C:RNA polymerase II, core complex"/>
    <property type="evidence" value="ECO:0007669"/>
    <property type="project" value="TreeGrafter"/>
</dbReference>
<dbReference type="CDD" id="cd04329">
    <property type="entry name" value="RNAP_II_Rpb7_N"/>
    <property type="match status" value="1"/>
</dbReference>
<dbReference type="GO" id="GO:0006367">
    <property type="term" value="P:transcription initiation at RNA polymerase II promoter"/>
    <property type="evidence" value="ECO:0007669"/>
    <property type="project" value="TreeGrafter"/>
</dbReference>
<dbReference type="Gene3D" id="3.30.1490.120">
    <property type="entry name" value="RNA polymerase Rpb7-like, N-terminal domain"/>
    <property type="match status" value="1"/>
</dbReference>
<feature type="domain" description="RNA polymerase Rpb7-like N-terminal" evidence="6">
    <location>
        <begin position="5"/>
        <end position="60"/>
    </location>
</feature>
<evidence type="ECO:0000313" key="8">
    <source>
        <dbReference type="Proteomes" id="UP000269721"/>
    </source>
</evidence>
<dbReference type="InterPro" id="IPR005576">
    <property type="entry name" value="Rpb7-like_N"/>
</dbReference>
<sequence>KELTHTIQLHPQYFGPNMRDFLQRRLYEEVEGKCSGRFGYIIAVINIQSIGTGVLQSSTGFAEFSIVYSGIVFKPFKNEVVDGVVTTVNKIGFFADVGPLQVFVSQHVRIPNG</sequence>
<reference evidence="8" key="1">
    <citation type="journal article" date="2018" name="Nat. Microbiol.">
        <title>Leveraging single-cell genomics to expand the fungal tree of life.</title>
        <authorList>
            <person name="Ahrendt S.R."/>
            <person name="Quandt C.A."/>
            <person name="Ciobanu D."/>
            <person name="Clum A."/>
            <person name="Salamov A."/>
            <person name="Andreopoulos B."/>
            <person name="Cheng J.F."/>
            <person name="Woyke T."/>
            <person name="Pelin A."/>
            <person name="Henrissat B."/>
            <person name="Reynolds N.K."/>
            <person name="Benny G.L."/>
            <person name="Smith M.E."/>
            <person name="James T.Y."/>
            <person name="Grigoriev I.V."/>
        </authorList>
    </citation>
    <scope>NUCLEOTIDE SEQUENCE [LARGE SCALE GENOMIC DNA]</scope>
</reference>
<evidence type="ECO:0000259" key="5">
    <source>
        <dbReference type="Pfam" id="PF00575"/>
    </source>
</evidence>
<proteinExistence type="inferred from homology"/>
<dbReference type="GO" id="GO:0000932">
    <property type="term" value="C:P-body"/>
    <property type="evidence" value="ECO:0007669"/>
    <property type="project" value="TreeGrafter"/>
</dbReference>
<dbReference type="OrthoDB" id="1162399at2759"/>
<dbReference type="GO" id="GO:0045948">
    <property type="term" value="P:positive regulation of translational initiation"/>
    <property type="evidence" value="ECO:0007669"/>
    <property type="project" value="TreeGrafter"/>
</dbReference>
<evidence type="ECO:0000256" key="4">
    <source>
        <dbReference type="ARBA" id="ARBA00023163"/>
    </source>
</evidence>
<dbReference type="FunFam" id="3.30.1490.120:FF:000001">
    <property type="entry name" value="DNA-directed RNA polymerase II subunit RPB7"/>
    <property type="match status" value="1"/>
</dbReference>
<comment type="subcellular location">
    <subcellularLocation>
        <location evidence="1">Nucleus</location>
    </subcellularLocation>
</comment>
<dbReference type="Pfam" id="PF03876">
    <property type="entry name" value="SHS2_Rpb7-N"/>
    <property type="match status" value="1"/>
</dbReference>
<dbReference type="InterPro" id="IPR012340">
    <property type="entry name" value="NA-bd_OB-fold"/>
</dbReference>
<evidence type="ECO:0000256" key="3">
    <source>
        <dbReference type="ARBA" id="ARBA00022478"/>
    </source>
</evidence>
<dbReference type="GO" id="GO:0003697">
    <property type="term" value="F:single-stranded DNA binding"/>
    <property type="evidence" value="ECO:0007669"/>
    <property type="project" value="TreeGrafter"/>
</dbReference>
<feature type="domain" description="S1 motif" evidence="5">
    <location>
        <begin position="74"/>
        <end position="106"/>
    </location>
</feature>
<dbReference type="InterPro" id="IPR045113">
    <property type="entry name" value="Rpb7-like"/>
</dbReference>
<keyword evidence="4" id="KW-0804">Transcription</keyword>
<dbReference type="SUPFAM" id="SSF50249">
    <property type="entry name" value="Nucleic acid-binding proteins"/>
    <property type="match status" value="1"/>
</dbReference>
<dbReference type="InterPro" id="IPR003029">
    <property type="entry name" value="S1_domain"/>
</dbReference>
<dbReference type="EMBL" id="KZ998025">
    <property type="protein sequence ID" value="RKO86648.1"/>
    <property type="molecule type" value="Genomic_DNA"/>
</dbReference>
<dbReference type="Proteomes" id="UP000269721">
    <property type="component" value="Unassembled WGS sequence"/>
</dbReference>
<evidence type="ECO:0000256" key="1">
    <source>
        <dbReference type="ARBA" id="ARBA00004123"/>
    </source>
</evidence>
<gene>
    <name evidence="7" type="ORF">BDK51DRAFT_23805</name>
</gene>
<evidence type="ECO:0000313" key="7">
    <source>
        <dbReference type="EMBL" id="RKO86648.1"/>
    </source>
</evidence>
<organism evidence="7 8">
    <name type="scientific">Blyttiomyces helicus</name>
    <dbReference type="NCBI Taxonomy" id="388810"/>
    <lineage>
        <taxon>Eukaryota</taxon>
        <taxon>Fungi</taxon>
        <taxon>Fungi incertae sedis</taxon>
        <taxon>Chytridiomycota</taxon>
        <taxon>Chytridiomycota incertae sedis</taxon>
        <taxon>Chytridiomycetes</taxon>
        <taxon>Chytridiomycetes incertae sedis</taxon>
        <taxon>Blyttiomyces</taxon>
    </lineage>
</organism>
<evidence type="ECO:0000256" key="2">
    <source>
        <dbReference type="ARBA" id="ARBA00009307"/>
    </source>
</evidence>